<accession>A0ABV4UB43</accession>
<dbReference type="EMBL" id="JBGUBD010000009">
    <property type="protein sequence ID" value="MFA9479543.1"/>
    <property type="molecule type" value="Genomic_DNA"/>
</dbReference>
<dbReference type="RefSeq" id="WP_425346462.1">
    <property type="nucleotide sequence ID" value="NZ_JBGUBD010000009.1"/>
</dbReference>
<evidence type="ECO:0000259" key="2">
    <source>
        <dbReference type="Pfam" id="PF07589"/>
    </source>
</evidence>
<feature type="domain" description="Ice-binding protein C-terminal" evidence="2">
    <location>
        <begin position="245"/>
        <end position="267"/>
    </location>
</feature>
<keyword evidence="4" id="KW-1185">Reference proteome</keyword>
<dbReference type="Pfam" id="PF07589">
    <property type="entry name" value="PEP-CTERM"/>
    <property type="match status" value="1"/>
</dbReference>
<evidence type="ECO:0000313" key="3">
    <source>
        <dbReference type="EMBL" id="MFA9479543.1"/>
    </source>
</evidence>
<protein>
    <submittedName>
        <fullName evidence="3">PEP-CTERM sorting domain-containing protein</fullName>
    </submittedName>
</protein>
<dbReference type="InterPro" id="IPR013424">
    <property type="entry name" value="Ice-binding_C"/>
</dbReference>
<feature type="signal peptide" evidence="1">
    <location>
        <begin position="1"/>
        <end position="25"/>
    </location>
</feature>
<comment type="caution">
    <text evidence="3">The sequence shown here is derived from an EMBL/GenBank/DDBJ whole genome shotgun (WGS) entry which is preliminary data.</text>
</comment>
<evidence type="ECO:0000313" key="4">
    <source>
        <dbReference type="Proteomes" id="UP001575105"/>
    </source>
</evidence>
<dbReference type="Proteomes" id="UP001575105">
    <property type="component" value="Unassembled WGS sequence"/>
</dbReference>
<gene>
    <name evidence="3" type="ORF">ACERK3_14735</name>
</gene>
<organism evidence="3 4">
    <name type="scientific">Natronomicrosphaera hydrolytica</name>
    <dbReference type="NCBI Taxonomy" id="3242702"/>
    <lineage>
        <taxon>Bacteria</taxon>
        <taxon>Pseudomonadati</taxon>
        <taxon>Planctomycetota</taxon>
        <taxon>Phycisphaerae</taxon>
        <taxon>Phycisphaerales</taxon>
        <taxon>Phycisphaeraceae</taxon>
        <taxon>Natronomicrosphaera</taxon>
    </lineage>
</organism>
<sequence>MKLATKTAFTAALLTFTVGTGASHAAYVSDFEAPTYTAGQTVIGQDGWAGWPNAVTTANRTQVTSDSARVLDGSQSVFLNSAGLTAPGAADRRVSVYRDISSAGVWGDGMTASVWMRKDDATAGSSINWALSPDPAVGASPVYVEFMDGNVQAFTYSGGAYTFPVLGSYITGNAYEVSAELDFTAQTYTVSMRNVTLGETELSELGTVAFASPGTLTPADFEDAGAFAIRAREGGEGVFDNVSIIPEPASMALLGAGSLLMLARRRRQMA</sequence>
<name>A0ABV4UB43_9BACT</name>
<feature type="chain" id="PRO_5046358114" evidence="1">
    <location>
        <begin position="26"/>
        <end position="270"/>
    </location>
</feature>
<keyword evidence="1" id="KW-0732">Signal</keyword>
<proteinExistence type="predicted"/>
<dbReference type="NCBIfam" id="TIGR02595">
    <property type="entry name" value="PEP_CTERM"/>
    <property type="match status" value="1"/>
</dbReference>
<evidence type="ECO:0000256" key="1">
    <source>
        <dbReference type="SAM" id="SignalP"/>
    </source>
</evidence>
<reference evidence="3 4" key="1">
    <citation type="submission" date="2024-08" db="EMBL/GenBank/DDBJ databases">
        <title>Whole-genome sequencing of halo(alkali)philic microorganisms from hypersaline lakes.</title>
        <authorList>
            <person name="Sorokin D.Y."/>
            <person name="Merkel A.Y."/>
            <person name="Messina E."/>
            <person name="Yakimov M."/>
        </authorList>
    </citation>
    <scope>NUCLEOTIDE SEQUENCE [LARGE SCALE GENOMIC DNA]</scope>
    <source>
        <strain evidence="3 4">AB-hyl4</strain>
    </source>
</reference>